<dbReference type="InterPro" id="IPR007278">
    <property type="entry name" value="DUF397"/>
</dbReference>
<feature type="domain" description="DUF397" evidence="1">
    <location>
        <begin position="11"/>
        <end position="63"/>
    </location>
</feature>
<organism evidence="2 3">
    <name type="scientific">Candidatus Taylorbacteria bacterium RIFCSPHIGHO2_02_FULL_46_13</name>
    <dbReference type="NCBI Taxonomy" id="1802312"/>
    <lineage>
        <taxon>Bacteria</taxon>
        <taxon>Candidatus Tayloriibacteriota</taxon>
    </lineage>
</organism>
<dbReference type="Pfam" id="PF04149">
    <property type="entry name" value="DUF397"/>
    <property type="match status" value="1"/>
</dbReference>
<dbReference type="STRING" id="1802312.A3C06_02425"/>
<protein>
    <recommendedName>
        <fullName evidence="1">DUF397 domain-containing protein</fullName>
    </recommendedName>
</protein>
<dbReference type="EMBL" id="MHRQ01000023">
    <property type="protein sequence ID" value="OHA26274.1"/>
    <property type="molecule type" value="Genomic_DNA"/>
</dbReference>
<evidence type="ECO:0000313" key="3">
    <source>
        <dbReference type="Proteomes" id="UP000177565"/>
    </source>
</evidence>
<dbReference type="AlphaFoldDB" id="A0A1G2MRA7"/>
<name>A0A1G2MRA7_9BACT</name>
<accession>A0A1G2MRA7</accession>
<proteinExistence type="predicted"/>
<evidence type="ECO:0000259" key="1">
    <source>
        <dbReference type="Pfam" id="PF04149"/>
    </source>
</evidence>
<comment type="caution">
    <text evidence="2">The sequence shown here is derived from an EMBL/GenBank/DDBJ whole genome shotgun (WGS) entry which is preliminary data.</text>
</comment>
<evidence type="ECO:0000313" key="2">
    <source>
        <dbReference type="EMBL" id="OHA26274.1"/>
    </source>
</evidence>
<gene>
    <name evidence="2" type="ORF">A3C06_02425</name>
</gene>
<dbReference type="Proteomes" id="UP000177565">
    <property type="component" value="Unassembled WGS sequence"/>
</dbReference>
<reference evidence="2 3" key="1">
    <citation type="journal article" date="2016" name="Nat. Commun.">
        <title>Thousands of microbial genomes shed light on interconnected biogeochemical processes in an aquifer system.</title>
        <authorList>
            <person name="Anantharaman K."/>
            <person name="Brown C.T."/>
            <person name="Hug L.A."/>
            <person name="Sharon I."/>
            <person name="Castelle C.J."/>
            <person name="Probst A.J."/>
            <person name="Thomas B.C."/>
            <person name="Singh A."/>
            <person name="Wilkins M.J."/>
            <person name="Karaoz U."/>
            <person name="Brodie E.L."/>
            <person name="Williams K.H."/>
            <person name="Hubbard S.S."/>
            <person name="Banfield J.F."/>
        </authorList>
    </citation>
    <scope>NUCLEOTIDE SEQUENCE [LARGE SCALE GENOMIC DNA]</scope>
</reference>
<sequence length="69" mass="7580">MKNKSIPDSSFVKSSYSQPGGIINCVAVARTEKMVAVRDTKDPSKTTLSFTHSEWKAFLKGVRAGEFNV</sequence>